<evidence type="ECO:0000313" key="1">
    <source>
        <dbReference type="EMBL" id="RAR13643.1"/>
    </source>
</evidence>
<reference evidence="2" key="1">
    <citation type="submission" date="2018-05" db="EMBL/GenBank/DDBJ databases">
        <title>Draft genome sequence of Stemphylium lycopersici strain CIDEFI 213.</title>
        <authorList>
            <person name="Medina R."/>
            <person name="Franco M.E.E."/>
            <person name="Lucentini C.G."/>
            <person name="Saparrat M.C.N."/>
            <person name="Balatti P.A."/>
        </authorList>
    </citation>
    <scope>NUCLEOTIDE SEQUENCE [LARGE SCALE GENOMIC DNA]</scope>
    <source>
        <strain evidence="2">CIDEFI 213</strain>
    </source>
</reference>
<dbReference type="PANTHER" id="PTHR47843">
    <property type="entry name" value="BTB DOMAIN-CONTAINING PROTEIN-RELATED"/>
    <property type="match status" value="1"/>
</dbReference>
<dbReference type="InterPro" id="IPR011333">
    <property type="entry name" value="SKP1/BTB/POZ_sf"/>
</dbReference>
<name>A0A364N911_STELY</name>
<dbReference type="AlphaFoldDB" id="A0A364N911"/>
<comment type="caution">
    <text evidence="1">The sequence shown here is derived from an EMBL/GenBank/DDBJ whole genome shotgun (WGS) entry which is preliminary data.</text>
</comment>
<protein>
    <recommendedName>
        <fullName evidence="3">BTB domain-containing protein</fullName>
    </recommendedName>
</protein>
<proteinExistence type="predicted"/>
<accession>A0A364N911</accession>
<dbReference type="EMBL" id="QGDH01000032">
    <property type="protein sequence ID" value="RAR13643.1"/>
    <property type="molecule type" value="Genomic_DNA"/>
</dbReference>
<dbReference type="OrthoDB" id="6359816at2759"/>
<evidence type="ECO:0000313" key="2">
    <source>
        <dbReference type="Proteomes" id="UP000249619"/>
    </source>
</evidence>
<dbReference type="Proteomes" id="UP000249619">
    <property type="component" value="Unassembled WGS sequence"/>
</dbReference>
<dbReference type="Gene3D" id="3.30.710.10">
    <property type="entry name" value="Potassium Channel Kv1.1, Chain A"/>
    <property type="match status" value="1"/>
</dbReference>
<sequence length="216" mass="24611">MPWQEAAEGKVDLPDDDPSLIKLLIQFLYQGEYDPKLPKEVGGHIPLIVQSGHDKYHRRFPHTCEQVGTCSGENAWICPHHSCFYCAYNNNCRLFICEKCTGICVVTSPDDLLLHAKMYELADKYDIPGLKLLSREKFSQSCIRYWDDDLFPTALEHALSSTPEEDQGLRDVLCSTIVAHATLLEDQHIEEIIGHHGVFAYQLIKKQAAEVQRLKK</sequence>
<evidence type="ECO:0008006" key="3">
    <source>
        <dbReference type="Google" id="ProtNLM"/>
    </source>
</evidence>
<dbReference type="PANTHER" id="PTHR47843:SF5">
    <property type="entry name" value="BTB_POZ DOMAIN PROTEIN"/>
    <property type="match status" value="1"/>
</dbReference>
<organism evidence="1 2">
    <name type="scientific">Stemphylium lycopersici</name>
    <name type="common">Tomato gray leaf spot disease fungus</name>
    <name type="synonym">Thyrospora lycopersici</name>
    <dbReference type="NCBI Taxonomy" id="183478"/>
    <lineage>
        <taxon>Eukaryota</taxon>
        <taxon>Fungi</taxon>
        <taxon>Dikarya</taxon>
        <taxon>Ascomycota</taxon>
        <taxon>Pezizomycotina</taxon>
        <taxon>Dothideomycetes</taxon>
        <taxon>Pleosporomycetidae</taxon>
        <taxon>Pleosporales</taxon>
        <taxon>Pleosporineae</taxon>
        <taxon>Pleosporaceae</taxon>
        <taxon>Stemphylium</taxon>
    </lineage>
</organism>
<keyword evidence="2" id="KW-1185">Reference proteome</keyword>
<gene>
    <name evidence="1" type="ORF">DDE83_002965</name>
</gene>